<comment type="caution">
    <text evidence="2">The sequence shown here is derived from an EMBL/GenBank/DDBJ whole genome shotgun (WGS) entry which is preliminary data.</text>
</comment>
<proteinExistence type="predicted"/>
<sequence length="119" mass="13577">MMRITGAQLRVQRERLGFSRSQLATILGITPGVIADWEDGRDKAPLNLDAKIALINRRTDDYLDALITTCANGDKIITYRTDDIYRQHQPDGPYTASWHRALCARLLEVYPEITIEFID</sequence>
<organism evidence="2 3">
    <name type="scientific">Mycobacterium talmoniae</name>
    <dbReference type="NCBI Taxonomy" id="1858794"/>
    <lineage>
        <taxon>Bacteria</taxon>
        <taxon>Bacillati</taxon>
        <taxon>Actinomycetota</taxon>
        <taxon>Actinomycetes</taxon>
        <taxon>Mycobacteriales</taxon>
        <taxon>Mycobacteriaceae</taxon>
        <taxon>Mycobacterium</taxon>
    </lineage>
</organism>
<dbReference type="RefSeq" id="WP_071027009.1">
    <property type="nucleotide sequence ID" value="NZ_MLQM01000073.1"/>
</dbReference>
<evidence type="ECO:0000313" key="2">
    <source>
        <dbReference type="EMBL" id="OHV03526.1"/>
    </source>
</evidence>
<keyword evidence="3" id="KW-1185">Reference proteome</keyword>
<dbReference type="GO" id="GO:0003677">
    <property type="term" value="F:DNA binding"/>
    <property type="evidence" value="ECO:0007669"/>
    <property type="project" value="InterPro"/>
</dbReference>
<evidence type="ECO:0000313" key="3">
    <source>
        <dbReference type="Proteomes" id="UP000179734"/>
    </source>
</evidence>
<dbReference type="PROSITE" id="PS50943">
    <property type="entry name" value="HTH_CROC1"/>
    <property type="match status" value="1"/>
</dbReference>
<reference evidence="2 3" key="1">
    <citation type="submission" date="2016-10" db="EMBL/GenBank/DDBJ databases">
        <title>Genome sequence of Mycobacterium talmonii.</title>
        <authorList>
            <person name="Greninger A.L."/>
            <person name="Elliott B."/>
            <person name="Vasireddy S."/>
            <person name="Vasireddy R."/>
        </authorList>
    </citation>
    <scope>NUCLEOTIDE SEQUENCE [LARGE SCALE GENOMIC DNA]</scope>
    <source>
        <strain evidence="3">NE-TNMC-100812</strain>
    </source>
</reference>
<dbReference type="SUPFAM" id="SSF47413">
    <property type="entry name" value="lambda repressor-like DNA-binding domains"/>
    <property type="match status" value="1"/>
</dbReference>
<dbReference type="EMBL" id="MLQM01000073">
    <property type="protein sequence ID" value="OHV03526.1"/>
    <property type="molecule type" value="Genomic_DNA"/>
</dbReference>
<gene>
    <name evidence="2" type="ORF">BKN37_14480</name>
</gene>
<dbReference type="InterPro" id="IPR027910">
    <property type="entry name" value="YdiL_sf"/>
</dbReference>
<dbReference type="CDD" id="cd00093">
    <property type="entry name" value="HTH_XRE"/>
    <property type="match status" value="1"/>
</dbReference>
<protein>
    <recommendedName>
        <fullName evidence="1">HTH cro/C1-type domain-containing protein</fullName>
    </recommendedName>
</protein>
<dbReference type="InterPro" id="IPR010982">
    <property type="entry name" value="Lambda_DNA-bd_dom_sf"/>
</dbReference>
<dbReference type="AlphaFoldDB" id="A0A1S1NL64"/>
<dbReference type="Gene3D" id="1.10.3100.10">
    <property type="entry name" value="Putative cytoplasmic protein"/>
    <property type="match status" value="1"/>
</dbReference>
<name>A0A1S1NL64_9MYCO</name>
<dbReference type="Proteomes" id="UP000179734">
    <property type="component" value="Unassembled WGS sequence"/>
</dbReference>
<feature type="domain" description="HTH cro/C1-type" evidence="1">
    <location>
        <begin position="9"/>
        <end position="63"/>
    </location>
</feature>
<evidence type="ECO:0000259" key="1">
    <source>
        <dbReference type="PROSITE" id="PS50943"/>
    </source>
</evidence>
<dbReference type="InterPro" id="IPR001387">
    <property type="entry name" value="Cro/C1-type_HTH"/>
</dbReference>
<dbReference type="SMART" id="SM00530">
    <property type="entry name" value="HTH_XRE"/>
    <property type="match status" value="1"/>
</dbReference>
<dbReference type="Pfam" id="PF13560">
    <property type="entry name" value="HTH_31"/>
    <property type="match status" value="1"/>
</dbReference>
<accession>A0A1S1NL64</accession>